<protein>
    <submittedName>
        <fullName evidence="3">Spore coat protein U domain-containing protein</fullName>
    </submittedName>
</protein>
<gene>
    <name evidence="3" type="ORF">RBJ67_06165</name>
</gene>
<dbReference type="PANTHER" id="PTHR37089">
    <property type="entry name" value="PROTEIN U-RELATED"/>
    <property type="match status" value="1"/>
</dbReference>
<dbReference type="InterPro" id="IPR007893">
    <property type="entry name" value="Spore_coat_U/FanG"/>
</dbReference>
<feature type="signal peptide" evidence="1">
    <location>
        <begin position="1"/>
        <end position="21"/>
    </location>
</feature>
<dbReference type="AlphaFoldDB" id="A0AAW8H4M4"/>
<evidence type="ECO:0000256" key="1">
    <source>
        <dbReference type="SAM" id="SignalP"/>
    </source>
</evidence>
<keyword evidence="3" id="KW-0167">Capsid protein</keyword>
<accession>A0AAW8H4M4</accession>
<keyword evidence="3" id="KW-0946">Virion</keyword>
<dbReference type="RefSeq" id="WP_274414946.1">
    <property type="nucleotide sequence ID" value="NZ_JARADK010000001.1"/>
</dbReference>
<dbReference type="PANTHER" id="PTHR37089:SF1">
    <property type="entry name" value="MEMBRANE PROTEIN"/>
    <property type="match status" value="1"/>
</dbReference>
<keyword evidence="1" id="KW-0732">Signal</keyword>
<dbReference type="GO" id="GO:0009289">
    <property type="term" value="C:pilus"/>
    <property type="evidence" value="ECO:0007669"/>
    <property type="project" value="InterPro"/>
</dbReference>
<dbReference type="EMBL" id="JAVDKS010000002">
    <property type="protein sequence ID" value="MDQ2255725.1"/>
    <property type="molecule type" value="Genomic_DNA"/>
</dbReference>
<organism evidence="3 4">
    <name type="scientific">Enterobacter soli</name>
    <dbReference type="NCBI Taxonomy" id="885040"/>
    <lineage>
        <taxon>Bacteria</taxon>
        <taxon>Pseudomonadati</taxon>
        <taxon>Pseudomonadota</taxon>
        <taxon>Gammaproteobacteria</taxon>
        <taxon>Enterobacterales</taxon>
        <taxon>Enterobacteriaceae</taxon>
        <taxon>Enterobacter</taxon>
    </lineage>
</organism>
<dbReference type="Proteomes" id="UP001225042">
    <property type="component" value="Unassembled WGS sequence"/>
</dbReference>
<dbReference type="InterPro" id="IPR036937">
    <property type="entry name" value="Adhesion_dom_fimbrial_sf"/>
</dbReference>
<evidence type="ECO:0000259" key="2">
    <source>
        <dbReference type="Pfam" id="PF05229"/>
    </source>
</evidence>
<dbReference type="Pfam" id="PF05229">
    <property type="entry name" value="SCPU"/>
    <property type="match status" value="1"/>
</dbReference>
<evidence type="ECO:0000313" key="4">
    <source>
        <dbReference type="Proteomes" id="UP001225042"/>
    </source>
</evidence>
<sequence length="165" mass="17481">MKLVPALFCCTTLLLPATVMSADTTATATMHVTLEVVKSCTINANDLNFSRHRSDETAEIQASTQLNVTCTNGTPFTLSALSRDTSENGTFWLKPDDSGSGAQSIAWKLYADENKQTQITGSEGLTGTGNGQEQSETLYGVIEAGALATAQAGSYSDDITLNLVY</sequence>
<feature type="domain" description="Spore coat protein U/FanG" evidence="2">
    <location>
        <begin position="26"/>
        <end position="161"/>
    </location>
</feature>
<keyword evidence="4" id="KW-1185">Reference proteome</keyword>
<comment type="caution">
    <text evidence="3">The sequence shown here is derived from an EMBL/GenBank/DDBJ whole genome shotgun (WGS) entry which is preliminary data.</text>
</comment>
<proteinExistence type="predicted"/>
<dbReference type="GO" id="GO:0007155">
    <property type="term" value="P:cell adhesion"/>
    <property type="evidence" value="ECO:0007669"/>
    <property type="project" value="InterPro"/>
</dbReference>
<dbReference type="Gene3D" id="2.60.40.1090">
    <property type="entry name" value="Fimbrial-type adhesion domain"/>
    <property type="match status" value="1"/>
</dbReference>
<name>A0AAW8H4M4_9ENTR</name>
<reference evidence="3 4" key="1">
    <citation type="submission" date="2023-08" db="EMBL/GenBank/DDBJ databases">
        <authorList>
            <person name="Dale J."/>
        </authorList>
    </citation>
    <scope>NUCLEOTIDE SEQUENCE [LARGE SCALE GENOMIC DNA]</scope>
    <source>
        <strain evidence="3 4">2023EL-00788</strain>
    </source>
</reference>
<dbReference type="InterPro" id="IPR053167">
    <property type="entry name" value="Spore_coat_component"/>
</dbReference>
<feature type="chain" id="PRO_5043555354" evidence="1">
    <location>
        <begin position="22"/>
        <end position="165"/>
    </location>
</feature>
<evidence type="ECO:0000313" key="3">
    <source>
        <dbReference type="EMBL" id="MDQ2255725.1"/>
    </source>
</evidence>